<keyword evidence="5" id="KW-1185">Reference proteome</keyword>
<keyword evidence="4" id="KW-0282">Flagellum</keyword>
<dbReference type="GO" id="GO:0009306">
    <property type="term" value="P:protein secretion"/>
    <property type="evidence" value="ECO:0007669"/>
    <property type="project" value="InterPro"/>
</dbReference>
<dbReference type="AlphaFoldDB" id="A0A1I6TEG6"/>
<dbReference type="GO" id="GO:0005886">
    <property type="term" value="C:plasma membrane"/>
    <property type="evidence" value="ECO:0007669"/>
    <property type="project" value="TreeGrafter"/>
</dbReference>
<dbReference type="PANTHER" id="PTHR30531:SF12">
    <property type="entry name" value="FLAGELLAR BIOSYNTHETIC PROTEIN FLHB"/>
    <property type="match status" value="1"/>
</dbReference>
<dbReference type="Gene3D" id="6.10.250.2080">
    <property type="match status" value="1"/>
</dbReference>
<dbReference type="Pfam" id="PF01312">
    <property type="entry name" value="Bac_export_2"/>
    <property type="match status" value="1"/>
</dbReference>
<keyword evidence="3" id="KW-0472">Membrane</keyword>
<keyword evidence="3" id="KW-1133">Transmembrane helix</keyword>
<evidence type="ECO:0000256" key="1">
    <source>
        <dbReference type="ARBA" id="ARBA00010690"/>
    </source>
</evidence>
<reference evidence="5" key="1">
    <citation type="submission" date="2016-10" db="EMBL/GenBank/DDBJ databases">
        <authorList>
            <person name="Varghese N."/>
            <person name="Submissions S."/>
        </authorList>
    </citation>
    <scope>NUCLEOTIDE SEQUENCE [LARGE SCALE GENOMIC DNA]</scope>
    <source>
        <strain evidence="5">DSM 23422</strain>
    </source>
</reference>
<keyword evidence="4" id="KW-0969">Cilium</keyword>
<evidence type="ECO:0000256" key="2">
    <source>
        <dbReference type="SAM" id="MobiDB-lite"/>
    </source>
</evidence>
<keyword evidence="3" id="KW-0812">Transmembrane</keyword>
<dbReference type="RefSeq" id="WP_093916405.1">
    <property type="nucleotide sequence ID" value="NZ_FPAJ01000003.1"/>
</dbReference>
<dbReference type="InterPro" id="IPR006135">
    <property type="entry name" value="T3SS_substrate_exporter"/>
</dbReference>
<comment type="similarity">
    <text evidence="1">Belongs to the type III secretion exporter family.</text>
</comment>
<gene>
    <name evidence="4" type="ORF">SAMN04488040_2208</name>
</gene>
<dbReference type="PRINTS" id="PR00950">
    <property type="entry name" value="TYPE3IMSPROT"/>
</dbReference>
<dbReference type="PANTHER" id="PTHR30531">
    <property type="entry name" value="FLAGELLAR BIOSYNTHETIC PROTEIN FLHB"/>
    <property type="match status" value="1"/>
</dbReference>
<dbReference type="OrthoDB" id="9807950at2"/>
<dbReference type="SUPFAM" id="SSF160544">
    <property type="entry name" value="EscU C-terminal domain-like"/>
    <property type="match status" value="1"/>
</dbReference>
<feature type="region of interest" description="Disordered" evidence="2">
    <location>
        <begin position="225"/>
        <end position="245"/>
    </location>
</feature>
<proteinExistence type="inferred from homology"/>
<feature type="transmembrane region" description="Helical" evidence="3">
    <location>
        <begin position="156"/>
        <end position="176"/>
    </location>
</feature>
<dbReference type="InterPro" id="IPR029025">
    <property type="entry name" value="T3SS_substrate_exporter_C"/>
</dbReference>
<dbReference type="STRING" id="394264.SAMN04488040_2208"/>
<feature type="transmembrane region" description="Helical" evidence="3">
    <location>
        <begin position="196"/>
        <end position="217"/>
    </location>
</feature>
<keyword evidence="4" id="KW-0966">Cell projection</keyword>
<evidence type="ECO:0000313" key="5">
    <source>
        <dbReference type="Proteomes" id="UP000199239"/>
    </source>
</evidence>
<sequence>MSDQDDDQEKSFDATAEKLAEARRKGDVPKSTDLFTAAAYAGLFISISFIGQNSVDHLATALVSLQKQAPDLIQIFFEGSAFSISGGLLAIIFLAMLPIFGLPAVFVVTAIFAQKALVFAPSKLVPKLSRISIISNAKNKFGRNGLFEFGKSFLKLCIYSTCLAAFFTFRMAEIIAVLRTDHQTAIALMVKLSLDFLLIAVLVSAGIGAVDAIWQHFEHLRKNRMSRKEIQDEQKSSEGDPHLKQERRQRAMLISQSQMMADIPTADVVIVNPTHYAIALTWSRLPGEAPVCVAKGVDEIAKAIRLAATDANVPLHSDPPTARALYATTDIGDIITPDHFPAVAAAIRFAEAMRRQARGRV</sequence>
<organism evidence="4 5">
    <name type="scientific">Sulfitobacter marinus</name>
    <dbReference type="NCBI Taxonomy" id="394264"/>
    <lineage>
        <taxon>Bacteria</taxon>
        <taxon>Pseudomonadati</taxon>
        <taxon>Pseudomonadota</taxon>
        <taxon>Alphaproteobacteria</taxon>
        <taxon>Rhodobacterales</taxon>
        <taxon>Roseobacteraceae</taxon>
        <taxon>Sulfitobacter</taxon>
    </lineage>
</organism>
<accession>A0A1I6TEG6</accession>
<dbReference type="Gene3D" id="3.40.1690.10">
    <property type="entry name" value="secretion proteins EscU"/>
    <property type="match status" value="1"/>
</dbReference>
<name>A0A1I6TEG6_9RHOB</name>
<dbReference type="Proteomes" id="UP000199239">
    <property type="component" value="Unassembled WGS sequence"/>
</dbReference>
<protein>
    <submittedName>
        <fullName evidence="4">Flagellar biosynthetic protein FlhB</fullName>
    </submittedName>
</protein>
<evidence type="ECO:0000313" key="4">
    <source>
        <dbReference type="EMBL" id="SFS87576.1"/>
    </source>
</evidence>
<dbReference type="EMBL" id="FPAJ01000003">
    <property type="protein sequence ID" value="SFS87576.1"/>
    <property type="molecule type" value="Genomic_DNA"/>
</dbReference>
<evidence type="ECO:0000256" key="3">
    <source>
        <dbReference type="SAM" id="Phobius"/>
    </source>
</evidence>
<feature type="transmembrane region" description="Helical" evidence="3">
    <location>
        <begin position="34"/>
        <end position="51"/>
    </location>
</feature>